<organism evidence="1 2">
    <name type="scientific">Streptomyces cellulosae</name>
    <dbReference type="NCBI Taxonomy" id="1968"/>
    <lineage>
        <taxon>Bacteria</taxon>
        <taxon>Bacillati</taxon>
        <taxon>Actinomycetota</taxon>
        <taxon>Actinomycetes</taxon>
        <taxon>Kitasatosporales</taxon>
        <taxon>Streptomycetaceae</taxon>
        <taxon>Streptomyces</taxon>
    </lineage>
</organism>
<accession>A0ABW6JED0</accession>
<evidence type="ECO:0000313" key="2">
    <source>
        <dbReference type="Proteomes" id="UP001600650"/>
    </source>
</evidence>
<dbReference type="EMBL" id="JBHVBU010000021">
    <property type="protein sequence ID" value="MFE7963441.1"/>
    <property type="molecule type" value="Genomic_DNA"/>
</dbReference>
<comment type="caution">
    <text evidence="1">The sequence shown here is derived from an EMBL/GenBank/DDBJ whole genome shotgun (WGS) entry which is preliminary data.</text>
</comment>
<dbReference type="RefSeq" id="WP_381726241.1">
    <property type="nucleotide sequence ID" value="NZ_JBHVBU010000021.1"/>
</dbReference>
<dbReference type="Proteomes" id="UP001600650">
    <property type="component" value="Unassembled WGS sequence"/>
</dbReference>
<name>A0ABW6JED0_STRCE</name>
<evidence type="ECO:0000313" key="1">
    <source>
        <dbReference type="EMBL" id="MFE7963441.1"/>
    </source>
</evidence>
<reference evidence="1 2" key="1">
    <citation type="submission" date="2024-09" db="EMBL/GenBank/DDBJ databases">
        <title>The Natural Products Discovery Center: Release of the First 8490 Sequenced Strains for Exploring Actinobacteria Biosynthetic Diversity.</title>
        <authorList>
            <person name="Kalkreuter E."/>
            <person name="Kautsar S.A."/>
            <person name="Yang D."/>
            <person name="Bader C.D."/>
            <person name="Teijaro C.N."/>
            <person name="Fluegel L."/>
            <person name="Davis C.M."/>
            <person name="Simpson J.R."/>
            <person name="Lauterbach L."/>
            <person name="Steele A.D."/>
            <person name="Gui C."/>
            <person name="Meng S."/>
            <person name="Li G."/>
            <person name="Viehrig K."/>
            <person name="Ye F."/>
            <person name="Su P."/>
            <person name="Kiefer A.F."/>
            <person name="Nichols A."/>
            <person name="Cepeda A.J."/>
            <person name="Yan W."/>
            <person name="Fan B."/>
            <person name="Jiang Y."/>
            <person name="Adhikari A."/>
            <person name="Zheng C.-J."/>
            <person name="Schuster L."/>
            <person name="Cowan T.M."/>
            <person name="Smanski M.J."/>
            <person name="Chevrette M.G."/>
            <person name="De Carvalho L.P.S."/>
            <person name="Shen B."/>
        </authorList>
    </citation>
    <scope>NUCLEOTIDE SEQUENCE [LARGE SCALE GENOMIC DNA]</scope>
    <source>
        <strain evidence="1 2">NPDC057399</strain>
    </source>
</reference>
<proteinExistence type="predicted"/>
<gene>
    <name evidence="1" type="ORF">ACFU0X_10365</name>
</gene>
<sequence length="161" mass="18292">MTISTLLPSLPTIEGHSAQPDRVQQAVLEGIVANHGPETFLWINERRKTGTRIWYAWTDGGEPLGDRIDQVAVAAGLDAADWMHIADLHQRTSWRGRFETWAYPLRPVLAAVHGDERAPDYRRDGLRRVVQKAAERTGQQPRAGRLRWLGFGPIVVRQRKR</sequence>
<protein>
    <submittedName>
        <fullName evidence="1">Uncharacterized protein</fullName>
    </submittedName>
</protein>
<keyword evidence="2" id="KW-1185">Reference proteome</keyword>